<dbReference type="CDD" id="cd21184">
    <property type="entry name" value="CH_FLN-like_rpt2"/>
    <property type="match status" value="1"/>
</dbReference>
<dbReference type="Pfam" id="PF00307">
    <property type="entry name" value="CH"/>
    <property type="match status" value="3"/>
</dbReference>
<dbReference type="InterPro" id="IPR001298">
    <property type="entry name" value="Filamin/ABP280_rpt"/>
</dbReference>
<organism evidence="4 5">
    <name type="scientific">Paramuricea clavata</name>
    <name type="common">Red gorgonian</name>
    <name type="synonym">Violescent sea-whip</name>
    <dbReference type="NCBI Taxonomy" id="317549"/>
    <lineage>
        <taxon>Eukaryota</taxon>
        <taxon>Metazoa</taxon>
        <taxon>Cnidaria</taxon>
        <taxon>Anthozoa</taxon>
        <taxon>Octocorallia</taxon>
        <taxon>Malacalcyonacea</taxon>
        <taxon>Plexauridae</taxon>
        <taxon>Paramuricea</taxon>
    </lineage>
</organism>
<dbReference type="PANTHER" id="PTHR38537">
    <property type="entry name" value="JITTERBUG, ISOFORM N"/>
    <property type="match status" value="1"/>
</dbReference>
<dbReference type="PROSITE" id="PS50021">
    <property type="entry name" value="CH"/>
    <property type="match status" value="3"/>
</dbReference>
<evidence type="ECO:0000256" key="2">
    <source>
        <dbReference type="ARBA" id="ARBA00022737"/>
    </source>
</evidence>
<dbReference type="SUPFAM" id="SSF47576">
    <property type="entry name" value="Calponin-homology domain, CH-domain"/>
    <property type="match status" value="2"/>
</dbReference>
<evidence type="ECO:0000313" key="4">
    <source>
        <dbReference type="EMBL" id="CAB3979169.1"/>
    </source>
</evidence>
<dbReference type="InterPro" id="IPR044801">
    <property type="entry name" value="Filamin"/>
</dbReference>
<sequence>MRREEGERRKTWHERNGGPSHRYSWQDQIDQEFRYRDSRNKKRLRDSYYDFHLCDDMRSGSLNNHYSVADGPNQGDWVNVQKTTFTNWVRENIRKAHPDETVDDLATTFEDGVRLIKLVEVVSGKKVGKYNANPKMFSQKLDNIKMALDVLIYDGIKLVNIGPEDVNSGNLKLILGLVWRMILHYQISSSSNVSGKHLLITWLQAAIPDVEIKNLTTDWNDGRAFAGLMEFLEPGTFPDYKNLHPSDNLENVTRSMNMADEKYGIPQVITPQMVVSQFQDELSMMTYLSYFTQVGSPGEKATLRFVNDSSPNIRVSNFSSDWSNGVNLVRFTESMCPGIIPDYEQALESQSPAENVDMSFDAVERNVDIKRTMNTKDVVSGNIDELSLMAYLLQFRGVKVQDNSNQFKVDGPALRNGMTGVIAEFDVVANPGMTFENLQVSVESPSGNKVPMTCEETGAGLHCSYLPTESGTHLISVRHLNNHVPLSPFRTVIREDVSEVAISGAGLKNAVYRDKAEFHVSSSGSHTAPLAVVVDGPTSTIPAEINDVNGSYEVSFVPTEVGEHTVDVRFGDTLVPGSPFKVMVGDPKRVLITGEESIEQGFLNKTVEFNVDTSDAGRGVLTASGRGPTDSVNVNVQDMGNNLHKVSFLPTEPGEYIIQLYYNGKEIASSPFTMTVADPGKAVAHGEGLYQVRLHEREEFLVSLHGAGKGQLEITGVSPSGETVPVDLQLSESEPDTYIVNYTPSEIGEHKIYVKFAGVNVRGSPFVVKVADPSKVLVQMSSLTEAQNAMMVGKEVVIPLEILPGAGEGELEADITGPGDVAVESSFTRQADTLYHFRFIPPVAGEYVIKMFYGGGLVGGHALNAHVKDAYMRSDASKCVVYGEGMKECSVDERGEFNIDCREAGQGDITAKLQGVKYTTDVEVQSKGDGTFDCHYIVPIPGAYVLHVLFDGDNVPGSPFKVNITGTQEVSQCIVRGDALSKGGWVGRPMVFSVVSGSSGSGLLVVRCQGPSRDCDVAAYDNKDGTYSVEISPTETGRHLIYVEWGGKPVQGSPFVVKVTMLPDASKVKAHGPGLENGVVTDYQGRFVVETKGAGAGTLKIKIHGPKGAFKVEMFRENTKDRNIGVRYNPTEPGRYDISVKWAEEQAPDSPYTVYVGANEEDLRRLSGNQPNGYNGYADNI</sequence>
<evidence type="ECO:0000313" key="5">
    <source>
        <dbReference type="Proteomes" id="UP001152795"/>
    </source>
</evidence>
<dbReference type="Gene3D" id="2.60.40.10">
    <property type="entry name" value="Immunoglobulins"/>
    <property type="match status" value="8"/>
</dbReference>
<evidence type="ECO:0000256" key="1">
    <source>
        <dbReference type="ARBA" id="ARBA00009238"/>
    </source>
</evidence>
<dbReference type="InterPro" id="IPR001715">
    <property type="entry name" value="CH_dom"/>
</dbReference>
<name>A0A6S7FSZ6_PARCT</name>
<dbReference type="AlphaFoldDB" id="A0A6S7FSZ6"/>
<dbReference type="GO" id="GO:0051015">
    <property type="term" value="F:actin filament binding"/>
    <property type="evidence" value="ECO:0007669"/>
    <property type="project" value="InterPro"/>
</dbReference>
<dbReference type="OrthoDB" id="6018813at2759"/>
<proteinExistence type="inferred from homology"/>
<dbReference type="InterPro" id="IPR017868">
    <property type="entry name" value="Filamin/ABP280_repeat-like"/>
</dbReference>
<dbReference type="SUPFAM" id="SSF81296">
    <property type="entry name" value="E set domains"/>
    <property type="match status" value="8"/>
</dbReference>
<dbReference type="SMART" id="SM00033">
    <property type="entry name" value="CH"/>
    <property type="match status" value="3"/>
</dbReference>
<dbReference type="Pfam" id="PF00630">
    <property type="entry name" value="Filamin"/>
    <property type="match status" value="7"/>
</dbReference>
<reference evidence="4" key="1">
    <citation type="submission" date="2020-04" db="EMBL/GenBank/DDBJ databases">
        <authorList>
            <person name="Alioto T."/>
            <person name="Alioto T."/>
            <person name="Gomez Garrido J."/>
        </authorList>
    </citation>
    <scope>NUCLEOTIDE SEQUENCE</scope>
    <source>
        <strain evidence="4">A484AB</strain>
    </source>
</reference>
<keyword evidence="5" id="KW-1185">Reference proteome</keyword>
<dbReference type="EMBL" id="CACRXK020000173">
    <property type="protein sequence ID" value="CAB3979169.1"/>
    <property type="molecule type" value="Genomic_DNA"/>
</dbReference>
<dbReference type="PROSITE" id="PS50194">
    <property type="entry name" value="FILAMIN_REPEAT"/>
    <property type="match status" value="8"/>
</dbReference>
<feature type="region of interest" description="Disordered" evidence="3">
    <location>
        <begin position="1"/>
        <end position="24"/>
    </location>
</feature>
<dbReference type="InterPro" id="IPR036872">
    <property type="entry name" value="CH_dom_sf"/>
</dbReference>
<keyword evidence="2" id="KW-0677">Repeat</keyword>
<accession>A0A6S7FSZ6</accession>
<dbReference type="FunFam" id="2.60.40.10:FF:001145">
    <property type="entry name" value="Jitterbug, isoform I"/>
    <property type="match status" value="1"/>
</dbReference>
<dbReference type="Proteomes" id="UP001152795">
    <property type="component" value="Unassembled WGS sequence"/>
</dbReference>
<dbReference type="CDD" id="cd21227">
    <property type="entry name" value="CH_jitterbug-like_rpt1"/>
    <property type="match status" value="1"/>
</dbReference>
<comment type="caution">
    <text evidence="4">The sequence shown here is derived from an EMBL/GenBank/DDBJ whole genome shotgun (WGS) entry which is preliminary data.</text>
</comment>
<gene>
    <name evidence="4" type="ORF">PACLA_8A032823</name>
</gene>
<dbReference type="InterPro" id="IPR014756">
    <property type="entry name" value="Ig_E-set"/>
</dbReference>
<dbReference type="GO" id="GO:0030036">
    <property type="term" value="P:actin cytoskeleton organization"/>
    <property type="evidence" value="ECO:0007669"/>
    <property type="project" value="InterPro"/>
</dbReference>
<dbReference type="Gene3D" id="1.10.418.10">
    <property type="entry name" value="Calponin-like domain"/>
    <property type="match status" value="3"/>
</dbReference>
<protein>
    <submittedName>
        <fullName evidence="4">Filamin-A-like</fullName>
    </submittedName>
</protein>
<dbReference type="SMART" id="SM00557">
    <property type="entry name" value="IG_FLMN"/>
    <property type="match status" value="8"/>
</dbReference>
<dbReference type="InterPro" id="IPR013783">
    <property type="entry name" value="Ig-like_fold"/>
</dbReference>
<comment type="similarity">
    <text evidence="1">Belongs to the filamin family.</text>
</comment>
<dbReference type="PANTHER" id="PTHR38537:SF8">
    <property type="entry name" value="FILAMIN-A"/>
    <property type="match status" value="1"/>
</dbReference>
<evidence type="ECO:0000256" key="3">
    <source>
        <dbReference type="SAM" id="MobiDB-lite"/>
    </source>
</evidence>
<feature type="compositionally biased region" description="Basic and acidic residues" evidence="3">
    <location>
        <begin position="1"/>
        <end position="16"/>
    </location>
</feature>